<evidence type="ECO:0000256" key="6">
    <source>
        <dbReference type="ARBA" id="ARBA00022737"/>
    </source>
</evidence>
<dbReference type="InterPro" id="IPR057326">
    <property type="entry name" value="KR_dom"/>
</dbReference>
<dbReference type="SUPFAM" id="SSF56801">
    <property type="entry name" value="Acetyl-CoA synthetase-like"/>
    <property type="match status" value="1"/>
</dbReference>
<reference evidence="10" key="1">
    <citation type="submission" date="2017-09" db="EMBL/GenBank/DDBJ databases">
        <title>Polyketide synthases of a Diaporthe helianthi virulent isolate.</title>
        <authorList>
            <person name="Baroncelli R."/>
        </authorList>
    </citation>
    <scope>NUCLEOTIDE SEQUENCE [LARGE SCALE GENOMIC DNA]</scope>
    <source>
        <strain evidence="10">7/96</strain>
    </source>
</reference>
<dbReference type="SMART" id="SM00823">
    <property type="entry name" value="PKS_PP"/>
    <property type="match status" value="2"/>
</dbReference>
<dbReference type="InterPro" id="IPR036291">
    <property type="entry name" value="NAD(P)-bd_dom_sf"/>
</dbReference>
<keyword evidence="2" id="KW-0597">Phosphoprotein</keyword>
<evidence type="ECO:0000256" key="3">
    <source>
        <dbReference type="ARBA" id="ARBA00022598"/>
    </source>
</evidence>
<dbReference type="SUPFAM" id="SSF47336">
    <property type="entry name" value="ACP-like"/>
    <property type="match status" value="2"/>
</dbReference>
<dbReference type="GO" id="GO:0016874">
    <property type="term" value="F:ligase activity"/>
    <property type="evidence" value="ECO:0007669"/>
    <property type="project" value="UniProtKB-KW"/>
</dbReference>
<dbReference type="PANTHER" id="PTHR45527">
    <property type="entry name" value="NONRIBOSOMAL PEPTIDE SYNTHETASE"/>
    <property type="match status" value="1"/>
</dbReference>
<dbReference type="Pfam" id="PF00501">
    <property type="entry name" value="AMP-binding"/>
    <property type="match status" value="1"/>
</dbReference>
<dbReference type="Pfam" id="PF08242">
    <property type="entry name" value="Methyltransf_12"/>
    <property type="match status" value="1"/>
</dbReference>
<comment type="caution">
    <text evidence="10">The sequence shown here is derived from an EMBL/GenBank/DDBJ whole genome shotgun (WGS) entry which is preliminary data.</text>
</comment>
<dbReference type="Gene3D" id="3.40.50.12780">
    <property type="entry name" value="N-terminal domain of ligase-like"/>
    <property type="match status" value="1"/>
</dbReference>
<dbReference type="InterPro" id="IPR020806">
    <property type="entry name" value="PKS_PP-bd"/>
</dbReference>
<dbReference type="OrthoDB" id="329835at2759"/>
<feature type="domain" description="Carrier" evidence="9">
    <location>
        <begin position="2209"/>
        <end position="2285"/>
    </location>
</feature>
<dbReference type="Gene3D" id="3.30.300.30">
    <property type="match status" value="1"/>
</dbReference>
<evidence type="ECO:0000256" key="8">
    <source>
        <dbReference type="SAM" id="MobiDB-lite"/>
    </source>
</evidence>
<dbReference type="PROSITE" id="PS00012">
    <property type="entry name" value="PHOSPHOPANTETHEINE"/>
    <property type="match status" value="2"/>
</dbReference>
<dbReference type="GO" id="GO:0032259">
    <property type="term" value="P:methylation"/>
    <property type="evidence" value="ECO:0007669"/>
    <property type="project" value="UniProtKB-KW"/>
</dbReference>
<dbReference type="Proteomes" id="UP000094444">
    <property type="component" value="Unassembled WGS sequence"/>
</dbReference>
<dbReference type="Pfam" id="PF00668">
    <property type="entry name" value="Condensation"/>
    <property type="match status" value="1"/>
</dbReference>
<dbReference type="InterPro" id="IPR013120">
    <property type="entry name" value="FAR_NAD-bd"/>
</dbReference>
<evidence type="ECO:0000256" key="2">
    <source>
        <dbReference type="ARBA" id="ARBA00022553"/>
    </source>
</evidence>
<dbReference type="InterPro" id="IPR045851">
    <property type="entry name" value="AMP-bd_C_sf"/>
</dbReference>
<dbReference type="InterPro" id="IPR029063">
    <property type="entry name" value="SAM-dependent_MTases_sf"/>
</dbReference>
<dbReference type="SUPFAM" id="SSF53335">
    <property type="entry name" value="S-adenosyl-L-methionine-dependent methyltransferases"/>
    <property type="match status" value="1"/>
</dbReference>
<dbReference type="InterPro" id="IPR006162">
    <property type="entry name" value="Ppantetheine_attach_site"/>
</dbReference>
<evidence type="ECO:0000256" key="4">
    <source>
        <dbReference type="ARBA" id="ARBA00022603"/>
    </source>
</evidence>
<dbReference type="Gene3D" id="3.40.50.150">
    <property type="entry name" value="Vaccinia Virus protein VP39"/>
    <property type="match status" value="1"/>
</dbReference>
<dbReference type="SMART" id="SM00822">
    <property type="entry name" value="PKS_KR"/>
    <property type="match status" value="1"/>
</dbReference>
<dbReference type="InterPro" id="IPR009081">
    <property type="entry name" value="PP-bd_ACP"/>
</dbReference>
<evidence type="ECO:0000259" key="9">
    <source>
        <dbReference type="PROSITE" id="PS50075"/>
    </source>
</evidence>
<dbReference type="GO" id="GO:0008168">
    <property type="term" value="F:methyltransferase activity"/>
    <property type="evidence" value="ECO:0007669"/>
    <property type="project" value="UniProtKB-KW"/>
</dbReference>
<dbReference type="CDD" id="cd19532">
    <property type="entry name" value="C_PKS-NRPS"/>
    <property type="match status" value="1"/>
</dbReference>
<evidence type="ECO:0000313" key="10">
    <source>
        <dbReference type="EMBL" id="POS70484.1"/>
    </source>
</evidence>
<dbReference type="InterPro" id="IPR013968">
    <property type="entry name" value="PKS_KR"/>
</dbReference>
<feature type="region of interest" description="Disordered" evidence="8">
    <location>
        <begin position="1138"/>
        <end position="1178"/>
    </location>
</feature>
<dbReference type="GO" id="GO:0005737">
    <property type="term" value="C:cytoplasm"/>
    <property type="evidence" value="ECO:0007669"/>
    <property type="project" value="TreeGrafter"/>
</dbReference>
<dbReference type="PANTHER" id="PTHR45527:SF1">
    <property type="entry name" value="FATTY ACID SYNTHASE"/>
    <property type="match status" value="1"/>
</dbReference>
<dbReference type="Gene3D" id="3.30.559.10">
    <property type="entry name" value="Chloramphenicol acetyltransferase-like domain"/>
    <property type="match status" value="1"/>
</dbReference>
<keyword evidence="11" id="KW-1185">Reference proteome</keyword>
<keyword evidence="1" id="KW-0596">Phosphopantetheine</keyword>
<dbReference type="InterPro" id="IPR000873">
    <property type="entry name" value="AMP-dep_synth/lig_dom"/>
</dbReference>
<dbReference type="GO" id="GO:0043041">
    <property type="term" value="P:amino acid activation for nonribosomal peptide biosynthetic process"/>
    <property type="evidence" value="ECO:0007669"/>
    <property type="project" value="TreeGrafter"/>
</dbReference>
<accession>A0A2P5HJR2</accession>
<gene>
    <name evidence="10" type="ORF">DHEL01_v211122</name>
</gene>
<dbReference type="PROSITE" id="PS00455">
    <property type="entry name" value="AMP_BINDING"/>
    <property type="match status" value="1"/>
</dbReference>
<dbReference type="Gene3D" id="3.40.50.720">
    <property type="entry name" value="NAD(P)-binding Rossmann-like Domain"/>
    <property type="match status" value="2"/>
</dbReference>
<dbReference type="InterPro" id="IPR001242">
    <property type="entry name" value="Condensation_dom"/>
</dbReference>
<dbReference type="Pfam" id="PF07993">
    <property type="entry name" value="NAD_binding_4"/>
    <property type="match status" value="1"/>
</dbReference>
<dbReference type="CDD" id="cd05930">
    <property type="entry name" value="A_NRPS"/>
    <property type="match status" value="1"/>
</dbReference>
<dbReference type="SUPFAM" id="SSF52777">
    <property type="entry name" value="CoA-dependent acyltransferases"/>
    <property type="match status" value="2"/>
</dbReference>
<dbReference type="GO" id="GO:0016491">
    <property type="term" value="F:oxidoreductase activity"/>
    <property type="evidence" value="ECO:0007669"/>
    <property type="project" value="UniProtKB-KW"/>
</dbReference>
<name>A0A2P5HJR2_DIAHE</name>
<organism evidence="10 11">
    <name type="scientific">Diaporthe helianthi</name>
    <dbReference type="NCBI Taxonomy" id="158607"/>
    <lineage>
        <taxon>Eukaryota</taxon>
        <taxon>Fungi</taxon>
        <taxon>Dikarya</taxon>
        <taxon>Ascomycota</taxon>
        <taxon>Pezizomycotina</taxon>
        <taxon>Sordariomycetes</taxon>
        <taxon>Sordariomycetidae</taxon>
        <taxon>Diaporthales</taxon>
        <taxon>Diaporthaceae</taxon>
        <taxon>Diaporthe</taxon>
    </lineage>
</organism>
<keyword evidence="3" id="KW-0436">Ligase</keyword>
<dbReference type="InterPro" id="IPR013217">
    <property type="entry name" value="Methyltransf_12"/>
</dbReference>
<dbReference type="GO" id="GO:0009403">
    <property type="term" value="P:toxin biosynthetic process"/>
    <property type="evidence" value="ECO:0007669"/>
    <property type="project" value="UniProtKB-ARBA"/>
</dbReference>
<dbReference type="PROSITE" id="PS50075">
    <property type="entry name" value="CARRIER"/>
    <property type="match status" value="2"/>
</dbReference>
<dbReference type="Pfam" id="PF00550">
    <property type="entry name" value="PP-binding"/>
    <property type="match status" value="2"/>
</dbReference>
<dbReference type="Gene3D" id="3.30.559.30">
    <property type="entry name" value="Nonribosomal peptide synthetase, condensation domain"/>
    <property type="match status" value="1"/>
</dbReference>
<keyword evidence="4" id="KW-0489">Methyltransferase</keyword>
<feature type="compositionally biased region" description="Polar residues" evidence="8">
    <location>
        <begin position="1159"/>
        <end position="1173"/>
    </location>
</feature>
<dbReference type="GO" id="GO:0031177">
    <property type="term" value="F:phosphopantetheine binding"/>
    <property type="evidence" value="ECO:0007669"/>
    <property type="project" value="InterPro"/>
</dbReference>
<dbReference type="STRING" id="158607.A0A2P5HJR2"/>
<dbReference type="InterPro" id="IPR020845">
    <property type="entry name" value="AMP-binding_CS"/>
</dbReference>
<sequence length="2536" mass="278074">MQILEIGAGTGGATKKVLPKIGEAFDHYTFTDISAGYFETARNVFAEYDERMDFKVLDLEKDIIQQGFEQHSYDLVIASLVLHATKDLKKTLQNVRKLLRPGGYLVATETTNPSTIRATFLMGGLDGWWLGAESDSGRQWSPNVTSAEWHSLMLDAGFTGIETSTPERDAMSRPCSVLVTRASNECVNVLTAPSMDVSQLSAIHGLLIITGPSLEAVRASRSMCRLLNAHCSGFKIIRSIADLSVADLRSHPTVVNFSDWGEPVFQGLTKTSFESLQTLFSHVETLMWVTRGCRCDQPYANVSRGFVRALARGNSQLNVRIIDFGPDVELQPTVLVDELLRLAVLHRAHQDDVDLLWSPETEMTVGASGCLSVERVKPSKYFNQCYNSARRNVEVSLDPNETPVRLTENGRWERCQRSQQKQGHHKTDRGVLIRLLYSSGSYINLASGSNPGKLWPCVGIEADSDRMVMALASERASTVHVQPEHTMPLPCDAGEAPEHLVILANSLRAEAIAMTAAGSPHGTTIVVEPRSDLVVALARVATRDKVDILSIITSLDTMREVKDLKGTLFVHPKSSRSTLRRQLPPGVATVVNMAGNDLLSRRLGAVMDRKVRVVNFSDLSLHFNSLNISPEFISDIKSTAAPGPRHVLVREVQHLSDMPEDAEVVLDWTGIRKIPIAASYTDALPSLRGDRTYLLIGLAGRNGLGVSITEFLIRQGARHLVLTSRRPDPNQKWIEHYTSKGVTIRIMANDVTDEAAVRTLVHHIRTTGPPIAGVANAALVLHDSMFLTMTYDQMMDALRPKVEGSRILDEIFWQDELDFFIMFSSLASTIGAPGQVNYSAASMYMLALAEQRRKRGVAASCVDLGMVVGVGYLAREGTQQAQKDLSQAGFRSMSERDVHFAFGAAIQAGQAGSGHPADLITGLLPSQMTGSYLQSWTKLPRFGHVTRTQATAANPTRSKSYTAVESARSLLHQAKTQDAVVVIVKGKYLGQVDSSPRAVNTNVIFNIGLILRKLQQMLQLSAKITADPDALLQQGVDSLGVDSLVAVELRTWLLREMEVDIPILTILGQLSVQDLINCCVERLPPTMLPALGQGDIDDLPPTLLDQAVHSKLASLLHPSPTEEQLHPSGTLSGELMEGQWASDSDGNSHQGAHNESKHVTQSPEPLHETSSNFSSGALTSRSARSSLSSLAASEHHKPLDTSKHLERAFPMSFGQSRFWIMSLMVQDPAAFNVSARLEITGRLDTVAFAKAVQLVGCRHQGLRTAFFVNDDGQPTQRVLDDGVLKLELLPATSSIQEHFSNLQRHKYDLERGQTMRVLLHTGSSTSNTLLIGYSHVNMDSTSLGIFIQDLCRSYLGQNLPQPSLQYTEFSELQRKSLQNGLWRDHVAFWREEFQSPMPPLPLLNISPRSSQPRPVLKDYHHLSCFAQVPGALANKILTASRKIRATPFHIYLAVFQTLLARLAETDTVVIGMADANRSIVPGAQECIGNLLNLVPLRLKTLKDESFSNLTRLAKQKVLSALAHSEVPLEVIMNEVGTERSASHSPMFQSFIDYRRENERLELGSGAQQITIEGKEYALSETPYDIMLDIIDKQDGTANLSMFVQQSLYTKEEGELLLRSYMHILNTLTTNPDMLVGDATLWDRRDIDSALALGRGKRLALSDQSFLVELDVIAETQPGSVAVKDSGGGRLDYSQLVLQTRLVAHSLMDLGLQKGARVGAFLPPTVSWMAAMMGIWRGGFVYVPLEVTQGLPRLTQVVREANLAAVIVDEATLAMLPGIGWSSESLTINIDQLGDAAACVNKAPLPDVGSKDEAMVMYTSGSTGTPKGICIPHRMITSAIKSFLHRFPLPPQTVLAQTPFSFDMSWWTVLIGLATKGTVVVAGQTARRNPYALTRLIAREKVTFTFAVPSELISWIENAELGELRDSDWSFHCSAGEAVPWGLVSELQRLGKHDLRVVNAYGPTETMIPTVYELGYSSMTTTAMPIPIGAVLPNYNVYIVDQQGQPVPAGVPGQLVVSGPGIATGYDNDEFSSAERFPLDRLASADFLDHGWTHCHLTGDHCYVRKSDGVLIMLGRDDGDTQIKMRGFRMDLLDIEANLVATAAGNISQAIVHPHKPRVDDTSIHFLVAHVVLSEQGRSSLASELDRNAFLARVAREMPVPDYMRPSRLIIVDSLPLSAHGKIDRRSVAKWRAQANEQKWLPVDHAKTEKSHLAIMAAVWKRILGEGVASLSLSGESDFFAVGGNSLLLIRLRTEIQTETGIGLDLSLLFQHSTLAGMASLIETESDVEDNSAAGVSSIIHWEEETKVDDLSALVHVPNHKTLTSGNLIVLLTGATGFLGKALLRSLVQSPKVERVHCLAVRNISRLRNFTSPKIVVHKGDLCQPRLGMTLEEARSVFSSASILVHNGADTSFMKSYSTLKNVNLTSTRELAQLSLEYGQLTRFHYVSTAGIASQVQRDLYEESLGPMPASDGAQGYIYSKWASEVFLEQLSRDTGLPVAIHRPTAIVGPGAPQLDVMSSVLRFSEIFGRSPADERD</sequence>
<dbReference type="SUPFAM" id="SSF51735">
    <property type="entry name" value="NAD(P)-binding Rossmann-fold domains"/>
    <property type="match status" value="2"/>
</dbReference>
<dbReference type="InterPro" id="IPR023213">
    <property type="entry name" value="CAT-like_dom_sf"/>
</dbReference>
<dbReference type="Pfam" id="PF08659">
    <property type="entry name" value="KR"/>
    <property type="match status" value="1"/>
</dbReference>
<dbReference type="EMBL" id="MAVT02001614">
    <property type="protein sequence ID" value="POS70484.1"/>
    <property type="molecule type" value="Genomic_DNA"/>
</dbReference>
<feature type="compositionally biased region" description="Polar residues" evidence="8">
    <location>
        <begin position="1141"/>
        <end position="1151"/>
    </location>
</feature>
<evidence type="ECO:0000256" key="5">
    <source>
        <dbReference type="ARBA" id="ARBA00022679"/>
    </source>
</evidence>
<protein>
    <submittedName>
        <fullName evidence="10">Lovastatin nonaketide synthase</fullName>
    </submittedName>
</protein>
<dbReference type="InterPro" id="IPR036736">
    <property type="entry name" value="ACP-like_sf"/>
</dbReference>
<evidence type="ECO:0000256" key="1">
    <source>
        <dbReference type="ARBA" id="ARBA00022450"/>
    </source>
</evidence>
<keyword evidence="5" id="KW-0808">Transferase</keyword>
<keyword evidence="7" id="KW-0560">Oxidoreductase</keyword>
<dbReference type="CDD" id="cd02440">
    <property type="entry name" value="AdoMet_MTases"/>
    <property type="match status" value="1"/>
</dbReference>
<feature type="domain" description="Carrier" evidence="9">
    <location>
        <begin position="1008"/>
        <end position="1083"/>
    </location>
</feature>
<dbReference type="Gene3D" id="1.10.1200.10">
    <property type="entry name" value="ACP-like"/>
    <property type="match status" value="1"/>
</dbReference>
<evidence type="ECO:0000313" key="11">
    <source>
        <dbReference type="Proteomes" id="UP000094444"/>
    </source>
</evidence>
<proteinExistence type="predicted"/>
<evidence type="ECO:0000256" key="7">
    <source>
        <dbReference type="ARBA" id="ARBA00023002"/>
    </source>
</evidence>
<keyword evidence="6" id="KW-0677">Repeat</keyword>
<dbReference type="InterPro" id="IPR042099">
    <property type="entry name" value="ANL_N_sf"/>
</dbReference>
<dbReference type="InParanoid" id="A0A2P5HJR2"/>